<keyword evidence="1" id="KW-0808">Transferase</keyword>
<keyword evidence="4" id="KW-0687">Ribonucleoprotein</keyword>
<dbReference type="PANTHER" id="PTHR43877">
    <property type="entry name" value="AMINOALKYLPHOSPHONATE N-ACETYLTRANSFERASE-RELATED-RELATED"/>
    <property type="match status" value="1"/>
</dbReference>
<gene>
    <name evidence="4" type="ORF">SAMN04488074_13133</name>
</gene>
<feature type="domain" description="N-acetyltransferase" evidence="3">
    <location>
        <begin position="1"/>
        <end position="180"/>
    </location>
</feature>
<evidence type="ECO:0000313" key="4">
    <source>
        <dbReference type="EMBL" id="SDM99845.1"/>
    </source>
</evidence>
<dbReference type="PROSITE" id="PS51186">
    <property type="entry name" value="GNAT"/>
    <property type="match status" value="1"/>
</dbReference>
<dbReference type="Pfam" id="PF00583">
    <property type="entry name" value="Acetyltransf_1"/>
    <property type="match status" value="1"/>
</dbReference>
<sequence length="184" mass="20878">MTDYMMTAADAATLIRYRDEAFRLYRLCFTEPPYLESEEQIRRYTDVRFAQDMAEPGTRGFVAWHGGRLAGLIYGWPTAAVVQDRPFYAKVYGGVDPAHHRLLTAPALEVVELMVDPAHRRQGLGRVLLERLVDGHGKAWLATHPDAPARKLYESQGWAVIGRYQYDDGTEMVVLSLSRGRTAY</sequence>
<organism evidence="4 5">
    <name type="scientific">Lentzea albidocapillata subsp. violacea</name>
    <dbReference type="NCBI Taxonomy" id="128104"/>
    <lineage>
        <taxon>Bacteria</taxon>
        <taxon>Bacillati</taxon>
        <taxon>Actinomycetota</taxon>
        <taxon>Actinomycetes</taxon>
        <taxon>Pseudonocardiales</taxon>
        <taxon>Pseudonocardiaceae</taxon>
        <taxon>Lentzea</taxon>
    </lineage>
</organism>
<dbReference type="InterPro" id="IPR016181">
    <property type="entry name" value="Acyl_CoA_acyltransferase"/>
</dbReference>
<reference evidence="5" key="1">
    <citation type="submission" date="2016-10" db="EMBL/GenBank/DDBJ databases">
        <authorList>
            <person name="Varghese N."/>
            <person name="Submissions S."/>
        </authorList>
    </citation>
    <scope>NUCLEOTIDE SEQUENCE [LARGE SCALE GENOMIC DNA]</scope>
    <source>
        <strain evidence="5">DSM 44796</strain>
    </source>
</reference>
<dbReference type="InterPro" id="IPR000182">
    <property type="entry name" value="GNAT_dom"/>
</dbReference>
<keyword evidence="4" id="KW-0689">Ribosomal protein</keyword>
<dbReference type="GO" id="GO:0005840">
    <property type="term" value="C:ribosome"/>
    <property type="evidence" value="ECO:0007669"/>
    <property type="project" value="UniProtKB-KW"/>
</dbReference>
<evidence type="ECO:0000313" key="5">
    <source>
        <dbReference type="Proteomes" id="UP000199682"/>
    </source>
</evidence>
<evidence type="ECO:0000256" key="1">
    <source>
        <dbReference type="ARBA" id="ARBA00022679"/>
    </source>
</evidence>
<dbReference type="RefSeq" id="WP_090014674.1">
    <property type="nucleotide sequence ID" value="NZ_FNET01000031.1"/>
</dbReference>
<evidence type="ECO:0000259" key="3">
    <source>
        <dbReference type="PROSITE" id="PS51186"/>
    </source>
</evidence>
<dbReference type="InterPro" id="IPR050832">
    <property type="entry name" value="Bact_Acetyltransf"/>
</dbReference>
<evidence type="ECO:0000256" key="2">
    <source>
        <dbReference type="ARBA" id="ARBA00023315"/>
    </source>
</evidence>
<dbReference type="SUPFAM" id="SSF55729">
    <property type="entry name" value="Acyl-CoA N-acyltransferases (Nat)"/>
    <property type="match status" value="1"/>
</dbReference>
<dbReference type="CDD" id="cd04301">
    <property type="entry name" value="NAT_SF"/>
    <property type="match status" value="1"/>
</dbReference>
<accession>A0A1G9XUI9</accession>
<dbReference type="AlphaFoldDB" id="A0A1G9XUI9"/>
<dbReference type="EMBL" id="FNET01000031">
    <property type="protein sequence ID" value="SDM99845.1"/>
    <property type="molecule type" value="Genomic_DNA"/>
</dbReference>
<keyword evidence="2" id="KW-0012">Acyltransferase</keyword>
<dbReference type="GO" id="GO:0016747">
    <property type="term" value="F:acyltransferase activity, transferring groups other than amino-acyl groups"/>
    <property type="evidence" value="ECO:0007669"/>
    <property type="project" value="InterPro"/>
</dbReference>
<dbReference type="Proteomes" id="UP000199682">
    <property type="component" value="Unassembled WGS sequence"/>
</dbReference>
<dbReference type="Gene3D" id="3.40.630.30">
    <property type="match status" value="1"/>
</dbReference>
<name>A0A1G9XUI9_9PSEU</name>
<protein>
    <submittedName>
        <fullName evidence="4">Ribosomal protein S18 acetylase RimI</fullName>
    </submittedName>
</protein>
<proteinExistence type="predicted"/>